<comment type="caution">
    <text evidence="1">The sequence shown here is derived from an EMBL/GenBank/DDBJ whole genome shotgun (WGS) entry which is preliminary data.</text>
</comment>
<dbReference type="EMBL" id="JBBXJM010000004">
    <property type="protein sequence ID" value="KAL1408740.1"/>
    <property type="molecule type" value="Genomic_DNA"/>
</dbReference>
<dbReference type="RefSeq" id="XP_069208684.1">
    <property type="nucleotide sequence ID" value="XM_069354042.1"/>
</dbReference>
<proteinExistence type="predicted"/>
<evidence type="ECO:0000313" key="1">
    <source>
        <dbReference type="EMBL" id="KAL1408740.1"/>
    </source>
</evidence>
<keyword evidence="2" id="KW-1185">Reference proteome</keyword>
<dbReference type="Proteomes" id="UP001565368">
    <property type="component" value="Unassembled WGS sequence"/>
</dbReference>
<sequence length="88" mass="9803">MHPSHTLVPRVVNLLARVRVLPAAAARPTAILGAPKLLVEHAETHSPTPAPSRRMPVREAFFSEPPNRPRRGRLPAPMIAWNDHLRMV</sequence>
<evidence type="ECO:0000313" key="2">
    <source>
        <dbReference type="Proteomes" id="UP001565368"/>
    </source>
</evidence>
<dbReference type="GeneID" id="95986596"/>
<reference evidence="1 2" key="1">
    <citation type="submission" date="2023-08" db="EMBL/GenBank/DDBJ databases">
        <title>Annotated Genome Sequence of Vanrija albida AlHP1.</title>
        <authorList>
            <person name="Herzog R."/>
        </authorList>
    </citation>
    <scope>NUCLEOTIDE SEQUENCE [LARGE SCALE GENOMIC DNA]</scope>
    <source>
        <strain evidence="1 2">AlHP1</strain>
    </source>
</reference>
<accession>A0ABR3Q264</accession>
<protein>
    <recommendedName>
        <fullName evidence="3">Secreted protein</fullName>
    </recommendedName>
</protein>
<evidence type="ECO:0008006" key="3">
    <source>
        <dbReference type="Google" id="ProtNLM"/>
    </source>
</evidence>
<organism evidence="1 2">
    <name type="scientific">Vanrija albida</name>
    <dbReference type="NCBI Taxonomy" id="181172"/>
    <lineage>
        <taxon>Eukaryota</taxon>
        <taxon>Fungi</taxon>
        <taxon>Dikarya</taxon>
        <taxon>Basidiomycota</taxon>
        <taxon>Agaricomycotina</taxon>
        <taxon>Tremellomycetes</taxon>
        <taxon>Trichosporonales</taxon>
        <taxon>Trichosporonaceae</taxon>
        <taxon>Vanrija</taxon>
    </lineage>
</organism>
<name>A0ABR3Q264_9TREE</name>
<gene>
    <name evidence="1" type="ORF">Q8F55_005553</name>
</gene>